<dbReference type="InterPro" id="IPR004027">
    <property type="entry name" value="SEC_C_motif"/>
</dbReference>
<dbReference type="EMBL" id="QRVK01000013">
    <property type="protein sequence ID" value="RGS42924.1"/>
    <property type="molecule type" value="Genomic_DNA"/>
</dbReference>
<name>A0A412IS51_9FIRM</name>
<dbReference type="OrthoDB" id="5872at2"/>
<dbReference type="Gene3D" id="3.10.450.50">
    <property type="match status" value="1"/>
</dbReference>
<dbReference type="GeneID" id="92831976"/>
<comment type="caution">
    <text evidence="1">The sequence shown here is derived from an EMBL/GenBank/DDBJ whole genome shotgun (WGS) entry which is preliminary data.</text>
</comment>
<dbReference type="PANTHER" id="PTHR33747:SF1">
    <property type="entry name" value="ADENYLATE CYCLASE-ASSOCIATED CAP C-TERMINAL DOMAIN-CONTAINING PROTEIN"/>
    <property type="match status" value="1"/>
</dbReference>
<proteinExistence type="predicted"/>
<dbReference type="Proteomes" id="UP000283295">
    <property type="component" value="Unassembled WGS sequence"/>
</dbReference>
<evidence type="ECO:0000313" key="1">
    <source>
        <dbReference type="EMBL" id="RGS42924.1"/>
    </source>
</evidence>
<dbReference type="Pfam" id="PF02810">
    <property type="entry name" value="SEC-C"/>
    <property type="match status" value="1"/>
</dbReference>
<protein>
    <submittedName>
        <fullName evidence="1">SEC-C domain-containing protein</fullName>
    </submittedName>
</protein>
<evidence type="ECO:0000313" key="2">
    <source>
        <dbReference type="Proteomes" id="UP000283295"/>
    </source>
</evidence>
<organism evidence="1 2">
    <name type="scientific">Coprococcus eutactus</name>
    <dbReference type="NCBI Taxonomy" id="33043"/>
    <lineage>
        <taxon>Bacteria</taxon>
        <taxon>Bacillati</taxon>
        <taxon>Bacillota</taxon>
        <taxon>Clostridia</taxon>
        <taxon>Lachnospirales</taxon>
        <taxon>Lachnospiraceae</taxon>
        <taxon>Coprococcus</taxon>
    </lineage>
</organism>
<accession>A0A412IS51</accession>
<dbReference type="PANTHER" id="PTHR33747">
    <property type="entry name" value="UPF0225 PROTEIN SCO1677"/>
    <property type="match status" value="1"/>
</dbReference>
<dbReference type="NCBIfam" id="NF004088">
    <property type="entry name" value="PRK05590.1"/>
    <property type="match status" value="1"/>
</dbReference>
<dbReference type="RefSeq" id="WP_004853155.1">
    <property type="nucleotide sequence ID" value="NZ_CABIWG010000001.1"/>
</dbReference>
<reference evidence="1 2" key="1">
    <citation type="submission" date="2018-08" db="EMBL/GenBank/DDBJ databases">
        <title>A genome reference for cultivated species of the human gut microbiota.</title>
        <authorList>
            <person name="Zou Y."/>
            <person name="Xue W."/>
            <person name="Luo G."/>
        </authorList>
    </citation>
    <scope>NUCLEOTIDE SEQUENCE [LARGE SCALE GENOMIC DNA]</scope>
    <source>
        <strain evidence="1 2">AF22-21</strain>
    </source>
</reference>
<dbReference type="AlphaFoldDB" id="A0A412IS51"/>
<gene>
    <name evidence="1" type="ORF">DWX94_06705</name>
</gene>
<dbReference type="SUPFAM" id="SSF103642">
    <property type="entry name" value="Sec-C motif"/>
    <property type="match status" value="1"/>
</dbReference>
<sequence length="167" mass="19263">MSLLKEWRDYAYGLDDRTPEGKEFWLNYFQAEKGVYEKLLSNPLADPEHGTVKELAEKYGLSIQHMIGFLDGIDDSLMESNNLDDVTEDSEVKLAIDYEKLYMNMVECNAEWLYTLPQWDGIFPKEKRDELYKIQKSSKTIIKAPKVGRNDPCPCGSGLKYKKCCGK</sequence>